<dbReference type="PANTHER" id="PTHR43818">
    <property type="entry name" value="BCDNA.GH03377"/>
    <property type="match status" value="1"/>
</dbReference>
<organism evidence="4 5">
    <name type="scientific">Microvirga thermotolerans</name>
    <dbReference type="NCBI Taxonomy" id="2651334"/>
    <lineage>
        <taxon>Bacteria</taxon>
        <taxon>Pseudomonadati</taxon>
        <taxon>Pseudomonadota</taxon>
        <taxon>Alphaproteobacteria</taxon>
        <taxon>Hyphomicrobiales</taxon>
        <taxon>Methylobacteriaceae</taxon>
        <taxon>Microvirga</taxon>
    </lineage>
</organism>
<dbReference type="Pfam" id="PF01408">
    <property type="entry name" value="GFO_IDH_MocA"/>
    <property type="match status" value="1"/>
</dbReference>
<name>A0A5P9JSU6_9HYPH</name>
<dbReference type="GO" id="GO:0016491">
    <property type="term" value="F:oxidoreductase activity"/>
    <property type="evidence" value="ECO:0007669"/>
    <property type="project" value="UniProtKB-KW"/>
</dbReference>
<feature type="domain" description="GFO/IDH/MocA-like oxidoreductase" evidence="3">
    <location>
        <begin position="124"/>
        <end position="242"/>
    </location>
</feature>
<dbReference type="InterPro" id="IPR055170">
    <property type="entry name" value="GFO_IDH_MocA-like_dom"/>
</dbReference>
<dbReference type="KEGG" id="mico:GDR74_00700"/>
<evidence type="ECO:0000313" key="4">
    <source>
        <dbReference type="EMBL" id="QFU14848.1"/>
    </source>
</evidence>
<keyword evidence="1" id="KW-0560">Oxidoreductase</keyword>
<evidence type="ECO:0000313" key="5">
    <source>
        <dbReference type="Proteomes" id="UP000325614"/>
    </source>
</evidence>
<gene>
    <name evidence="4" type="ORF">GDR74_00700</name>
</gene>
<evidence type="ECO:0000259" key="3">
    <source>
        <dbReference type="Pfam" id="PF22725"/>
    </source>
</evidence>
<dbReference type="AlphaFoldDB" id="A0A5P9JSU6"/>
<keyword evidence="5" id="KW-1185">Reference proteome</keyword>
<dbReference type="SUPFAM" id="SSF55347">
    <property type="entry name" value="Glyceraldehyde-3-phosphate dehydrogenase-like, C-terminal domain"/>
    <property type="match status" value="1"/>
</dbReference>
<dbReference type="SUPFAM" id="SSF51735">
    <property type="entry name" value="NAD(P)-binding Rossmann-fold domains"/>
    <property type="match status" value="1"/>
</dbReference>
<dbReference type="PANTHER" id="PTHR43818:SF11">
    <property type="entry name" value="BCDNA.GH03377"/>
    <property type="match status" value="1"/>
</dbReference>
<feature type="domain" description="Gfo/Idh/MocA-like oxidoreductase N-terminal" evidence="2">
    <location>
        <begin position="5"/>
        <end position="114"/>
    </location>
</feature>
<evidence type="ECO:0000256" key="1">
    <source>
        <dbReference type="ARBA" id="ARBA00023002"/>
    </source>
</evidence>
<dbReference type="Proteomes" id="UP000325614">
    <property type="component" value="Chromosome"/>
</dbReference>
<dbReference type="GO" id="GO:0000166">
    <property type="term" value="F:nucleotide binding"/>
    <property type="evidence" value="ECO:0007669"/>
    <property type="project" value="InterPro"/>
</dbReference>
<dbReference type="InterPro" id="IPR036291">
    <property type="entry name" value="NAD(P)-bd_dom_sf"/>
</dbReference>
<dbReference type="Gene3D" id="3.40.50.720">
    <property type="entry name" value="NAD(P)-binding Rossmann-like Domain"/>
    <property type="match status" value="1"/>
</dbReference>
<proteinExistence type="predicted"/>
<dbReference type="RefSeq" id="WP_152584498.1">
    <property type="nucleotide sequence ID" value="NZ_CP045423.1"/>
</dbReference>
<dbReference type="Gene3D" id="3.30.360.10">
    <property type="entry name" value="Dihydrodipicolinate Reductase, domain 2"/>
    <property type="match status" value="1"/>
</dbReference>
<sequence length="305" mass="31723">MTYGIGVVGLGIMGRRMIESFAANPDFSVVAGYDPAPVEAAVPRAGSVEALLADPAVRGVYIASPPATHEALVSAAARAGKAILCEKPLAASVESARACLAAVERAGARAAVNFPFATAPAAVRLGELVARGALGEELSAHLTVRFRTWPRGWQHGAAGWLAGPEQGGFTREVVSHVVLLALRLFGPGRLVEREVERGPAGTETRIRATVRHAACRFTIDGAVAGEIDDFNRFEVSGAKGSAVLSDWYRLRHGDEEIAPARADAHQVAEFGKLIAGEPNRLATFAEAAAVVEIVEGILAGGPGPA</sequence>
<dbReference type="InterPro" id="IPR050463">
    <property type="entry name" value="Gfo/Idh/MocA_oxidrdct_glycsds"/>
</dbReference>
<dbReference type="InterPro" id="IPR000683">
    <property type="entry name" value="Gfo/Idh/MocA-like_OxRdtase_N"/>
</dbReference>
<accession>A0A5P9JSU6</accession>
<dbReference type="Pfam" id="PF22725">
    <property type="entry name" value="GFO_IDH_MocA_C3"/>
    <property type="match status" value="1"/>
</dbReference>
<protein>
    <submittedName>
        <fullName evidence="4">Gfo/Idh/MocA family oxidoreductase</fullName>
    </submittedName>
</protein>
<reference evidence="4 5" key="1">
    <citation type="submission" date="2019-10" db="EMBL/GenBank/DDBJ databases">
        <title>Isolation, Identification of Microvirga thermotolerans HR1, a novel thermophilic bacterium and Comparative Genomics of the genus Microvirga.</title>
        <authorList>
            <person name="Li J."/>
            <person name="Zhang W."/>
            <person name="Lin M."/>
            <person name="Wang J."/>
        </authorList>
    </citation>
    <scope>NUCLEOTIDE SEQUENCE [LARGE SCALE GENOMIC DNA]</scope>
    <source>
        <strain evidence="4 5">HR1</strain>
    </source>
</reference>
<dbReference type="EMBL" id="CP045423">
    <property type="protein sequence ID" value="QFU14848.1"/>
    <property type="molecule type" value="Genomic_DNA"/>
</dbReference>
<evidence type="ECO:0000259" key="2">
    <source>
        <dbReference type="Pfam" id="PF01408"/>
    </source>
</evidence>